<feature type="domain" description="MARVEL" evidence="6">
    <location>
        <begin position="5"/>
        <end position="131"/>
    </location>
</feature>
<keyword evidence="4 5" id="KW-0472">Membrane</keyword>
<dbReference type="Proteomes" id="UP001302745">
    <property type="component" value="Unassembled WGS sequence"/>
</dbReference>
<evidence type="ECO:0000256" key="4">
    <source>
        <dbReference type="ARBA" id="ARBA00023136"/>
    </source>
</evidence>
<dbReference type="PANTHER" id="PTHR37451:SF5">
    <property type="entry name" value="MARVEL DOMAIN-CONTAINING PROTEIN"/>
    <property type="match status" value="1"/>
</dbReference>
<feature type="transmembrane region" description="Helical" evidence="5">
    <location>
        <begin position="84"/>
        <end position="104"/>
    </location>
</feature>
<dbReference type="PANTHER" id="PTHR37451">
    <property type="entry name" value="MARVEL DOMAIN"/>
    <property type="match status" value="1"/>
</dbReference>
<evidence type="ECO:0000259" key="6">
    <source>
        <dbReference type="Pfam" id="PF01284"/>
    </source>
</evidence>
<feature type="transmembrane region" description="Helical" evidence="5">
    <location>
        <begin position="44"/>
        <end position="63"/>
    </location>
</feature>
<organism evidence="7 8">
    <name type="scientific">Chaetomidium leptoderma</name>
    <dbReference type="NCBI Taxonomy" id="669021"/>
    <lineage>
        <taxon>Eukaryota</taxon>
        <taxon>Fungi</taxon>
        <taxon>Dikarya</taxon>
        <taxon>Ascomycota</taxon>
        <taxon>Pezizomycotina</taxon>
        <taxon>Sordariomycetes</taxon>
        <taxon>Sordariomycetidae</taxon>
        <taxon>Sordariales</taxon>
        <taxon>Chaetomiaceae</taxon>
        <taxon>Chaetomidium</taxon>
    </lineage>
</organism>
<proteinExistence type="predicted"/>
<comment type="caution">
    <text evidence="7">The sequence shown here is derived from an EMBL/GenBank/DDBJ whole genome shotgun (WGS) entry which is preliminary data.</text>
</comment>
<accession>A0AAN6VRX5</accession>
<name>A0AAN6VRX5_9PEZI</name>
<keyword evidence="2 5" id="KW-0812">Transmembrane</keyword>
<keyword evidence="8" id="KW-1185">Reference proteome</keyword>
<gene>
    <name evidence="7" type="ORF">C8A00DRAFT_12440</name>
</gene>
<protein>
    <submittedName>
        <fullName evidence="7">Membrane-associating domain-containing protein</fullName>
    </submittedName>
</protein>
<dbReference type="EMBL" id="MU856863">
    <property type="protein sequence ID" value="KAK4156693.1"/>
    <property type="molecule type" value="Genomic_DNA"/>
</dbReference>
<comment type="subcellular location">
    <subcellularLocation>
        <location evidence="1">Membrane</location>
        <topology evidence="1">Multi-pass membrane protein</topology>
    </subcellularLocation>
</comment>
<dbReference type="GO" id="GO:0016020">
    <property type="term" value="C:membrane"/>
    <property type="evidence" value="ECO:0007669"/>
    <property type="project" value="UniProtKB-SubCell"/>
</dbReference>
<evidence type="ECO:0000256" key="1">
    <source>
        <dbReference type="ARBA" id="ARBA00004141"/>
    </source>
</evidence>
<sequence length="163" mass="17338">MSFPLMLVIRVIQAVCALVVLALSGSVAKWYNTATAFSSPPQINFLLFGAIWSFFSLSCIEVLPRFLTRSKSTYIAAPFDLTNTLFSFAGFVALAVFLQGLLFCRGAVCHAARADVAFGAFSFALWTASAVMTALEIVRAKRTGGGLPAGTGAVPAMKKKEAV</sequence>
<evidence type="ECO:0000256" key="2">
    <source>
        <dbReference type="ARBA" id="ARBA00022692"/>
    </source>
</evidence>
<dbReference type="AlphaFoldDB" id="A0AAN6VRX5"/>
<reference evidence="7" key="1">
    <citation type="journal article" date="2023" name="Mol. Phylogenet. Evol.">
        <title>Genome-scale phylogeny and comparative genomics of the fungal order Sordariales.</title>
        <authorList>
            <person name="Hensen N."/>
            <person name="Bonometti L."/>
            <person name="Westerberg I."/>
            <person name="Brannstrom I.O."/>
            <person name="Guillou S."/>
            <person name="Cros-Aarteil S."/>
            <person name="Calhoun S."/>
            <person name="Haridas S."/>
            <person name="Kuo A."/>
            <person name="Mondo S."/>
            <person name="Pangilinan J."/>
            <person name="Riley R."/>
            <person name="LaButti K."/>
            <person name="Andreopoulos B."/>
            <person name="Lipzen A."/>
            <person name="Chen C."/>
            <person name="Yan M."/>
            <person name="Daum C."/>
            <person name="Ng V."/>
            <person name="Clum A."/>
            <person name="Steindorff A."/>
            <person name="Ohm R.A."/>
            <person name="Martin F."/>
            <person name="Silar P."/>
            <person name="Natvig D.O."/>
            <person name="Lalanne C."/>
            <person name="Gautier V."/>
            <person name="Ament-Velasquez S.L."/>
            <person name="Kruys A."/>
            <person name="Hutchinson M.I."/>
            <person name="Powell A.J."/>
            <person name="Barry K."/>
            <person name="Miller A.N."/>
            <person name="Grigoriev I.V."/>
            <person name="Debuchy R."/>
            <person name="Gladieux P."/>
            <person name="Hiltunen Thoren M."/>
            <person name="Johannesson H."/>
        </authorList>
    </citation>
    <scope>NUCLEOTIDE SEQUENCE</scope>
    <source>
        <strain evidence="7">CBS 538.74</strain>
    </source>
</reference>
<dbReference type="InterPro" id="IPR008253">
    <property type="entry name" value="Marvel"/>
</dbReference>
<evidence type="ECO:0000313" key="8">
    <source>
        <dbReference type="Proteomes" id="UP001302745"/>
    </source>
</evidence>
<reference evidence="7" key="2">
    <citation type="submission" date="2023-05" db="EMBL/GenBank/DDBJ databases">
        <authorList>
            <consortium name="Lawrence Berkeley National Laboratory"/>
            <person name="Steindorff A."/>
            <person name="Hensen N."/>
            <person name="Bonometti L."/>
            <person name="Westerberg I."/>
            <person name="Brannstrom I.O."/>
            <person name="Guillou S."/>
            <person name="Cros-Aarteil S."/>
            <person name="Calhoun S."/>
            <person name="Haridas S."/>
            <person name="Kuo A."/>
            <person name="Mondo S."/>
            <person name="Pangilinan J."/>
            <person name="Riley R."/>
            <person name="Labutti K."/>
            <person name="Andreopoulos B."/>
            <person name="Lipzen A."/>
            <person name="Chen C."/>
            <person name="Yanf M."/>
            <person name="Daum C."/>
            <person name="Ng V."/>
            <person name="Clum A."/>
            <person name="Ohm R."/>
            <person name="Martin F."/>
            <person name="Silar P."/>
            <person name="Natvig D."/>
            <person name="Lalanne C."/>
            <person name="Gautier V."/>
            <person name="Ament-Velasquez S.L."/>
            <person name="Kruys A."/>
            <person name="Hutchinson M.I."/>
            <person name="Powell A.J."/>
            <person name="Barry K."/>
            <person name="Miller A.N."/>
            <person name="Grigoriev I.V."/>
            <person name="Debuchy R."/>
            <person name="Gladieux P."/>
            <person name="Thoren M.H."/>
            <person name="Johannesson H."/>
        </authorList>
    </citation>
    <scope>NUCLEOTIDE SEQUENCE</scope>
    <source>
        <strain evidence="7">CBS 538.74</strain>
    </source>
</reference>
<evidence type="ECO:0000256" key="3">
    <source>
        <dbReference type="ARBA" id="ARBA00022989"/>
    </source>
</evidence>
<dbReference type="Pfam" id="PF01284">
    <property type="entry name" value="MARVEL"/>
    <property type="match status" value="1"/>
</dbReference>
<feature type="transmembrane region" description="Helical" evidence="5">
    <location>
        <begin position="116"/>
        <end position="138"/>
    </location>
</feature>
<keyword evidence="3 5" id="KW-1133">Transmembrane helix</keyword>
<evidence type="ECO:0000313" key="7">
    <source>
        <dbReference type="EMBL" id="KAK4156693.1"/>
    </source>
</evidence>
<evidence type="ECO:0000256" key="5">
    <source>
        <dbReference type="SAM" id="Phobius"/>
    </source>
</evidence>